<proteinExistence type="predicted"/>
<gene>
    <name evidence="2" type="ORF">EFL26_08880</name>
</gene>
<dbReference type="AlphaFoldDB" id="A0A3N0GSC8"/>
<dbReference type="OrthoDB" id="4793422at2"/>
<evidence type="ECO:0000256" key="1">
    <source>
        <dbReference type="SAM" id="Phobius"/>
    </source>
</evidence>
<dbReference type="RefSeq" id="WP_123222540.1">
    <property type="nucleotide sequence ID" value="NZ_RJSF01000030.1"/>
</dbReference>
<feature type="transmembrane region" description="Helical" evidence="1">
    <location>
        <begin position="6"/>
        <end position="27"/>
    </location>
</feature>
<keyword evidence="1" id="KW-0472">Membrane</keyword>
<dbReference type="Pfam" id="PF10739">
    <property type="entry name" value="DUF2550"/>
    <property type="match status" value="1"/>
</dbReference>
<keyword evidence="1" id="KW-1133">Transmembrane helix</keyword>
<reference evidence="2 3" key="1">
    <citation type="submission" date="2018-11" db="EMBL/GenBank/DDBJ databases">
        <authorList>
            <person name="Li F."/>
        </authorList>
    </citation>
    <scope>NUCLEOTIDE SEQUENCE [LARGE SCALE GENOMIC DNA]</scope>
    <source>
        <strain evidence="2 3">Gsoil 818</strain>
    </source>
</reference>
<dbReference type="Proteomes" id="UP000279994">
    <property type="component" value="Unassembled WGS sequence"/>
</dbReference>
<dbReference type="EMBL" id="RJSF01000030">
    <property type="protein sequence ID" value="RNM15301.1"/>
    <property type="molecule type" value="Genomic_DNA"/>
</dbReference>
<name>A0A3N0GSC8_9ACTN</name>
<evidence type="ECO:0000313" key="3">
    <source>
        <dbReference type="Proteomes" id="UP000279994"/>
    </source>
</evidence>
<sequence length="155" mass="17349">MSAWQWLLDSAGVVLLVVIGYGLLLVVRRRLLSRHGGTFELSARIGARGQQPEAGRGWVLGLGRYRDERLEWFRIFSPSPWPRRSWERANLRITGQREPTGQEAFALYGGHLVVVCSTPKGAVELAMSPSALTGFSSWLESGPPGSDWDRRRAHH</sequence>
<accession>A0A3N0GSC8</accession>
<dbReference type="InterPro" id="IPR019675">
    <property type="entry name" value="DUF2550"/>
</dbReference>
<evidence type="ECO:0000313" key="2">
    <source>
        <dbReference type="EMBL" id="RNM15301.1"/>
    </source>
</evidence>
<comment type="caution">
    <text evidence="2">The sequence shown here is derived from an EMBL/GenBank/DDBJ whole genome shotgun (WGS) entry which is preliminary data.</text>
</comment>
<keyword evidence="1" id="KW-0812">Transmembrane</keyword>
<protein>
    <submittedName>
        <fullName evidence="2">DUF2550 family protein</fullName>
    </submittedName>
</protein>
<organism evidence="2 3">
    <name type="scientific">Nocardioides pocheonensis</name>
    <dbReference type="NCBI Taxonomy" id="661485"/>
    <lineage>
        <taxon>Bacteria</taxon>
        <taxon>Bacillati</taxon>
        <taxon>Actinomycetota</taxon>
        <taxon>Actinomycetes</taxon>
        <taxon>Propionibacteriales</taxon>
        <taxon>Nocardioidaceae</taxon>
        <taxon>Nocardioides</taxon>
    </lineage>
</organism>
<keyword evidence="3" id="KW-1185">Reference proteome</keyword>